<organism evidence="2 3">
    <name type="scientific">Taxus chinensis</name>
    <name type="common">Chinese yew</name>
    <name type="synonym">Taxus wallichiana var. chinensis</name>
    <dbReference type="NCBI Taxonomy" id="29808"/>
    <lineage>
        <taxon>Eukaryota</taxon>
        <taxon>Viridiplantae</taxon>
        <taxon>Streptophyta</taxon>
        <taxon>Embryophyta</taxon>
        <taxon>Tracheophyta</taxon>
        <taxon>Spermatophyta</taxon>
        <taxon>Pinopsida</taxon>
        <taxon>Pinidae</taxon>
        <taxon>Conifers II</taxon>
        <taxon>Cupressales</taxon>
        <taxon>Taxaceae</taxon>
        <taxon>Taxus</taxon>
    </lineage>
</organism>
<reference evidence="2 3" key="1">
    <citation type="journal article" date="2021" name="Nat. Plants">
        <title>The Taxus genome provides insights into paclitaxel biosynthesis.</title>
        <authorList>
            <person name="Xiong X."/>
            <person name="Gou J."/>
            <person name="Liao Q."/>
            <person name="Li Y."/>
            <person name="Zhou Q."/>
            <person name="Bi G."/>
            <person name="Li C."/>
            <person name="Du R."/>
            <person name="Wang X."/>
            <person name="Sun T."/>
            <person name="Guo L."/>
            <person name="Liang H."/>
            <person name="Lu P."/>
            <person name="Wu Y."/>
            <person name="Zhang Z."/>
            <person name="Ro D.K."/>
            <person name="Shang Y."/>
            <person name="Huang S."/>
            <person name="Yan J."/>
        </authorList>
    </citation>
    <scope>NUCLEOTIDE SEQUENCE [LARGE SCALE GENOMIC DNA]</scope>
    <source>
        <strain evidence="2">Ta-2019</strain>
    </source>
</reference>
<accession>A0AA38LKN9</accession>
<sequence length="59" mass="7045">MRKKRGSRRKIGRSRKNHENWLSPAQGRLRDVWDRKAQTGRFGRNQHKQSETQQGQMGQ</sequence>
<gene>
    <name evidence="2" type="ORF">KI387_000641</name>
</gene>
<feature type="compositionally biased region" description="Basic and acidic residues" evidence="1">
    <location>
        <begin position="28"/>
        <end position="37"/>
    </location>
</feature>
<proteinExistence type="predicted"/>
<keyword evidence="3" id="KW-1185">Reference proteome</keyword>
<evidence type="ECO:0000256" key="1">
    <source>
        <dbReference type="SAM" id="MobiDB-lite"/>
    </source>
</evidence>
<feature type="non-terminal residue" evidence="2">
    <location>
        <position position="59"/>
    </location>
</feature>
<evidence type="ECO:0000313" key="2">
    <source>
        <dbReference type="EMBL" id="KAH9328533.1"/>
    </source>
</evidence>
<feature type="region of interest" description="Disordered" evidence="1">
    <location>
        <begin position="1"/>
        <end position="59"/>
    </location>
</feature>
<dbReference type="AlphaFoldDB" id="A0AA38LKN9"/>
<dbReference type="Proteomes" id="UP000824469">
    <property type="component" value="Unassembled WGS sequence"/>
</dbReference>
<dbReference type="EMBL" id="JAHRHJ020000001">
    <property type="protein sequence ID" value="KAH9328533.1"/>
    <property type="molecule type" value="Genomic_DNA"/>
</dbReference>
<feature type="compositionally biased region" description="Basic residues" evidence="1">
    <location>
        <begin position="1"/>
        <end position="16"/>
    </location>
</feature>
<evidence type="ECO:0000313" key="3">
    <source>
        <dbReference type="Proteomes" id="UP000824469"/>
    </source>
</evidence>
<comment type="caution">
    <text evidence="2">The sequence shown here is derived from an EMBL/GenBank/DDBJ whole genome shotgun (WGS) entry which is preliminary data.</text>
</comment>
<name>A0AA38LKN9_TAXCH</name>
<protein>
    <submittedName>
        <fullName evidence="2">Uncharacterized protein</fullName>
    </submittedName>
</protein>